<keyword evidence="6" id="KW-0812">Transmembrane</keyword>
<dbReference type="GO" id="GO:0005506">
    <property type="term" value="F:iron ion binding"/>
    <property type="evidence" value="ECO:0007669"/>
    <property type="project" value="InterPro"/>
</dbReference>
<comment type="subcellular location">
    <subcellularLocation>
        <location evidence="2">Membrane</location>
    </subcellularLocation>
</comment>
<dbReference type="AlphaFoldDB" id="A0A9P7D1V4"/>
<reference evidence="15" key="1">
    <citation type="journal article" date="2020" name="New Phytol.">
        <title>Comparative genomics reveals dynamic genome evolution in host specialist ectomycorrhizal fungi.</title>
        <authorList>
            <person name="Lofgren L.A."/>
            <person name="Nguyen N.H."/>
            <person name="Vilgalys R."/>
            <person name="Ruytinx J."/>
            <person name="Liao H.L."/>
            <person name="Branco S."/>
            <person name="Kuo A."/>
            <person name="LaButti K."/>
            <person name="Lipzen A."/>
            <person name="Andreopoulos W."/>
            <person name="Pangilinan J."/>
            <person name="Riley R."/>
            <person name="Hundley H."/>
            <person name="Na H."/>
            <person name="Barry K."/>
            <person name="Grigoriev I.V."/>
            <person name="Stajich J.E."/>
            <person name="Kennedy P.G."/>
        </authorList>
    </citation>
    <scope>NUCLEOTIDE SEQUENCE</scope>
    <source>
        <strain evidence="15">DOB743</strain>
    </source>
</reference>
<keyword evidence="5 13" id="KW-0349">Heme</keyword>
<dbReference type="InterPro" id="IPR050121">
    <property type="entry name" value="Cytochrome_P450_monoxygenase"/>
</dbReference>
<evidence type="ECO:0000256" key="9">
    <source>
        <dbReference type="ARBA" id="ARBA00023002"/>
    </source>
</evidence>
<evidence type="ECO:0000256" key="6">
    <source>
        <dbReference type="ARBA" id="ARBA00022692"/>
    </source>
</evidence>
<dbReference type="PANTHER" id="PTHR24305:SF166">
    <property type="entry name" value="CYTOCHROME P450 12A4, MITOCHONDRIAL-RELATED"/>
    <property type="match status" value="1"/>
</dbReference>
<accession>A0A9P7D1V4</accession>
<keyword evidence="10 13" id="KW-0408">Iron</keyword>
<evidence type="ECO:0000256" key="10">
    <source>
        <dbReference type="ARBA" id="ARBA00023004"/>
    </source>
</evidence>
<evidence type="ECO:0000256" key="11">
    <source>
        <dbReference type="ARBA" id="ARBA00023033"/>
    </source>
</evidence>
<name>A0A9P7D1V4_9AGAM</name>
<dbReference type="PRINTS" id="PR00463">
    <property type="entry name" value="EP450I"/>
</dbReference>
<keyword evidence="11" id="KW-0503">Monooxygenase</keyword>
<evidence type="ECO:0000256" key="1">
    <source>
        <dbReference type="ARBA" id="ARBA00001971"/>
    </source>
</evidence>
<dbReference type="Proteomes" id="UP000714275">
    <property type="component" value="Unassembled WGS sequence"/>
</dbReference>
<dbReference type="EMBL" id="JABBWD010000034">
    <property type="protein sequence ID" value="KAG1775411.1"/>
    <property type="molecule type" value="Genomic_DNA"/>
</dbReference>
<keyword evidence="9" id="KW-0560">Oxidoreductase</keyword>
<sequence length="610" mass="68335">MTFAQLIGYGVLILAAWKLVQRRASRRANDIDVAGPEKEHWWKGNMESMFVDGFQRCLDIAADYGGAVKIHALFGEKWLYVSDPRALHYILVKEQHTFEENDGFLSCNKFIFGDGLISTLGEQHRKQRKMLNPVFSTSNMRELLPIIQTISHQLKSILVSNLSARSEHGHARSRESMELDVLPWLSRSSLDCICEGVLGYHSAALDTGNEDEYTDALRIPSITKTMMFRPFVPVVTRNSSLYWRKKIVNWLTIGWLPTQTMRNFRELRRIVEIMDSASRAILQEKKAALQLPSSALSQIHDTSGGTREKDMMSIMLRANASSSEAERLSDTELLGQMNVMIFAGLETTTVAVARALYMLAKHPHIQEQLRTEICGAMAAYQVFDVNHSHAKDESGSARLSYDVLMNLPLLNAVVRETLRLYPSVPVLIRRTTEAASIPLQFPVRSASGEDIDTVRVAKNQRLLISIIAANHNQLSGARMRQNGNPIDGSNLLKVIFSAYHEAYLFIKILLGVTPGDKDAVRYSGVYSSMMTFLAGNRSCIGFKFAEMEMKDVLAALLPAIHFALPSEPDDNGNVKEIYWKMSGLHTPVVKAPAGDGETPHLPLSMRLVRE</sequence>
<keyword evidence="14" id="KW-0732">Signal</keyword>
<feature type="chain" id="PRO_5040269920" evidence="14">
    <location>
        <begin position="23"/>
        <end position="610"/>
    </location>
</feature>
<comment type="similarity">
    <text evidence="4">Belongs to the cytochrome P450 family.</text>
</comment>
<dbReference type="OrthoDB" id="1470350at2759"/>
<comment type="pathway">
    <text evidence="3">Secondary metabolite biosynthesis; terpenoid biosynthesis.</text>
</comment>
<dbReference type="SUPFAM" id="SSF48264">
    <property type="entry name" value="Cytochrome P450"/>
    <property type="match status" value="1"/>
</dbReference>
<evidence type="ECO:0000256" key="12">
    <source>
        <dbReference type="ARBA" id="ARBA00023136"/>
    </source>
</evidence>
<dbReference type="PANTHER" id="PTHR24305">
    <property type="entry name" value="CYTOCHROME P450"/>
    <property type="match status" value="1"/>
</dbReference>
<dbReference type="GO" id="GO:0016020">
    <property type="term" value="C:membrane"/>
    <property type="evidence" value="ECO:0007669"/>
    <property type="project" value="UniProtKB-SubCell"/>
</dbReference>
<evidence type="ECO:0000313" key="16">
    <source>
        <dbReference type="Proteomes" id="UP000714275"/>
    </source>
</evidence>
<evidence type="ECO:0000256" key="8">
    <source>
        <dbReference type="ARBA" id="ARBA00022989"/>
    </source>
</evidence>
<evidence type="ECO:0000256" key="7">
    <source>
        <dbReference type="ARBA" id="ARBA00022723"/>
    </source>
</evidence>
<evidence type="ECO:0000256" key="2">
    <source>
        <dbReference type="ARBA" id="ARBA00004370"/>
    </source>
</evidence>
<comment type="cofactor">
    <cofactor evidence="1 13">
        <name>heme</name>
        <dbReference type="ChEBI" id="CHEBI:30413"/>
    </cofactor>
</comment>
<dbReference type="Pfam" id="PF00067">
    <property type="entry name" value="p450"/>
    <property type="match status" value="2"/>
</dbReference>
<dbReference type="GO" id="GO:0016705">
    <property type="term" value="F:oxidoreductase activity, acting on paired donors, with incorporation or reduction of molecular oxygen"/>
    <property type="evidence" value="ECO:0007669"/>
    <property type="project" value="InterPro"/>
</dbReference>
<dbReference type="GO" id="GO:0020037">
    <property type="term" value="F:heme binding"/>
    <property type="evidence" value="ECO:0007669"/>
    <property type="project" value="InterPro"/>
</dbReference>
<dbReference type="InterPro" id="IPR001128">
    <property type="entry name" value="Cyt_P450"/>
</dbReference>
<keyword evidence="8" id="KW-1133">Transmembrane helix</keyword>
<feature type="binding site" description="axial binding residue" evidence="13">
    <location>
        <position position="539"/>
    </location>
    <ligand>
        <name>heme</name>
        <dbReference type="ChEBI" id="CHEBI:30413"/>
    </ligand>
    <ligandPart>
        <name>Fe</name>
        <dbReference type="ChEBI" id="CHEBI:18248"/>
    </ligandPart>
</feature>
<evidence type="ECO:0000313" key="15">
    <source>
        <dbReference type="EMBL" id="KAG1775411.1"/>
    </source>
</evidence>
<comment type="caution">
    <text evidence="15">The sequence shown here is derived from an EMBL/GenBank/DDBJ whole genome shotgun (WGS) entry which is preliminary data.</text>
</comment>
<evidence type="ECO:0000256" key="13">
    <source>
        <dbReference type="PIRSR" id="PIRSR602401-1"/>
    </source>
</evidence>
<evidence type="ECO:0000256" key="4">
    <source>
        <dbReference type="ARBA" id="ARBA00010617"/>
    </source>
</evidence>
<feature type="signal peptide" evidence="14">
    <location>
        <begin position="1"/>
        <end position="22"/>
    </location>
</feature>
<protein>
    <submittedName>
        <fullName evidence="15">Cytochrome P450</fullName>
    </submittedName>
</protein>
<keyword evidence="12" id="KW-0472">Membrane</keyword>
<dbReference type="PRINTS" id="PR00385">
    <property type="entry name" value="P450"/>
</dbReference>
<dbReference type="InterPro" id="IPR036396">
    <property type="entry name" value="Cyt_P450_sf"/>
</dbReference>
<dbReference type="Gene3D" id="1.10.630.10">
    <property type="entry name" value="Cytochrome P450"/>
    <property type="match status" value="1"/>
</dbReference>
<gene>
    <name evidence="15" type="ORF">EV702DRAFT_1199431</name>
</gene>
<dbReference type="GO" id="GO:0004497">
    <property type="term" value="F:monooxygenase activity"/>
    <property type="evidence" value="ECO:0007669"/>
    <property type="project" value="UniProtKB-KW"/>
</dbReference>
<keyword evidence="16" id="KW-1185">Reference proteome</keyword>
<organism evidence="15 16">
    <name type="scientific">Suillus placidus</name>
    <dbReference type="NCBI Taxonomy" id="48579"/>
    <lineage>
        <taxon>Eukaryota</taxon>
        <taxon>Fungi</taxon>
        <taxon>Dikarya</taxon>
        <taxon>Basidiomycota</taxon>
        <taxon>Agaricomycotina</taxon>
        <taxon>Agaricomycetes</taxon>
        <taxon>Agaricomycetidae</taxon>
        <taxon>Boletales</taxon>
        <taxon>Suillineae</taxon>
        <taxon>Suillaceae</taxon>
        <taxon>Suillus</taxon>
    </lineage>
</organism>
<proteinExistence type="inferred from homology"/>
<evidence type="ECO:0000256" key="5">
    <source>
        <dbReference type="ARBA" id="ARBA00022617"/>
    </source>
</evidence>
<keyword evidence="7 13" id="KW-0479">Metal-binding</keyword>
<evidence type="ECO:0000256" key="14">
    <source>
        <dbReference type="SAM" id="SignalP"/>
    </source>
</evidence>
<evidence type="ECO:0000256" key="3">
    <source>
        <dbReference type="ARBA" id="ARBA00004721"/>
    </source>
</evidence>
<dbReference type="InterPro" id="IPR002401">
    <property type="entry name" value="Cyt_P450_E_grp-I"/>
</dbReference>